<organism evidence="2 3">
    <name type="scientific">Streptomyces coacervatus</name>
    <dbReference type="NCBI Taxonomy" id="647381"/>
    <lineage>
        <taxon>Bacteria</taxon>
        <taxon>Bacillati</taxon>
        <taxon>Actinomycetota</taxon>
        <taxon>Actinomycetes</taxon>
        <taxon>Kitasatosporales</taxon>
        <taxon>Streptomycetaceae</taxon>
        <taxon>Streptomyces</taxon>
    </lineage>
</organism>
<sequence>MLKKIILPFIAAIAMVAGLSAPAQAADFKWHSHPYEVYYTATSPLGVCILVDAHGTIRFYSRVVTGGYDEIQVHKVQLDKPTMYVQSWNNCGRNSHAVKLSKITQSQVWYNYSCSNNWQLSAGTGWFGGVGYTRSCGNKQRAGRTTTDNNTSLSIQHNTGYHATLSHHFLIDEQTGKICENVDLAATIHRNGDNDYFIKTLHPCVLGH</sequence>
<evidence type="ECO:0000256" key="1">
    <source>
        <dbReference type="SAM" id="SignalP"/>
    </source>
</evidence>
<accession>A0ABP7IM95</accession>
<reference evidence="3" key="1">
    <citation type="journal article" date="2019" name="Int. J. Syst. Evol. Microbiol.">
        <title>The Global Catalogue of Microorganisms (GCM) 10K type strain sequencing project: providing services to taxonomists for standard genome sequencing and annotation.</title>
        <authorList>
            <consortium name="The Broad Institute Genomics Platform"/>
            <consortium name="The Broad Institute Genome Sequencing Center for Infectious Disease"/>
            <person name="Wu L."/>
            <person name="Ma J."/>
        </authorList>
    </citation>
    <scope>NUCLEOTIDE SEQUENCE [LARGE SCALE GENOMIC DNA]</scope>
    <source>
        <strain evidence="3">JCM 17138</strain>
    </source>
</reference>
<evidence type="ECO:0000313" key="2">
    <source>
        <dbReference type="EMBL" id="GAA3821820.1"/>
    </source>
</evidence>
<protein>
    <recommendedName>
        <fullName evidence="4">Secreted protein</fullName>
    </recommendedName>
</protein>
<dbReference type="RefSeq" id="WP_275775050.1">
    <property type="nucleotide sequence ID" value="NZ_BAABDE010000025.1"/>
</dbReference>
<dbReference type="Proteomes" id="UP001501009">
    <property type="component" value="Unassembled WGS sequence"/>
</dbReference>
<proteinExistence type="predicted"/>
<feature type="signal peptide" evidence="1">
    <location>
        <begin position="1"/>
        <end position="25"/>
    </location>
</feature>
<comment type="caution">
    <text evidence="2">The sequence shown here is derived from an EMBL/GenBank/DDBJ whole genome shotgun (WGS) entry which is preliminary data.</text>
</comment>
<keyword evidence="1" id="KW-0732">Signal</keyword>
<evidence type="ECO:0000313" key="3">
    <source>
        <dbReference type="Proteomes" id="UP001501009"/>
    </source>
</evidence>
<name>A0ABP7IM95_9ACTN</name>
<keyword evidence="3" id="KW-1185">Reference proteome</keyword>
<evidence type="ECO:0008006" key="4">
    <source>
        <dbReference type="Google" id="ProtNLM"/>
    </source>
</evidence>
<feature type="chain" id="PRO_5045118506" description="Secreted protein" evidence="1">
    <location>
        <begin position="26"/>
        <end position="208"/>
    </location>
</feature>
<dbReference type="EMBL" id="BAABDE010000025">
    <property type="protein sequence ID" value="GAA3821820.1"/>
    <property type="molecule type" value="Genomic_DNA"/>
</dbReference>
<gene>
    <name evidence="2" type="ORF">GCM10022403_064210</name>
</gene>